<keyword evidence="5" id="KW-0378">Hydrolase</keyword>
<evidence type="ECO:0000256" key="3">
    <source>
        <dbReference type="SAM" id="MobiDB-lite"/>
    </source>
</evidence>
<dbReference type="GO" id="GO:0004519">
    <property type="term" value="F:endonuclease activity"/>
    <property type="evidence" value="ECO:0007669"/>
    <property type="project" value="UniProtKB-KW"/>
</dbReference>
<dbReference type="GO" id="GO:0000379">
    <property type="term" value="P:tRNA-type intron splice site recognition and cleavage"/>
    <property type="evidence" value="ECO:0007669"/>
    <property type="project" value="TreeGrafter"/>
</dbReference>
<keyword evidence="5" id="KW-0540">Nuclease</keyword>
<dbReference type="GO" id="GO:0000214">
    <property type="term" value="C:tRNA-intron endonuclease complex"/>
    <property type="evidence" value="ECO:0007669"/>
    <property type="project" value="TreeGrafter"/>
</dbReference>
<keyword evidence="6" id="KW-1185">Reference proteome</keyword>
<dbReference type="EMBL" id="CP049013">
    <property type="protein sequence ID" value="QID88352.1"/>
    <property type="molecule type" value="Genomic_DNA"/>
</dbReference>
<accession>A0A6C1EGC3</accession>
<feature type="region of interest" description="Disordered" evidence="3">
    <location>
        <begin position="1"/>
        <end position="30"/>
    </location>
</feature>
<evidence type="ECO:0000313" key="5">
    <source>
        <dbReference type="EMBL" id="QID88352.1"/>
    </source>
</evidence>
<dbReference type="Proteomes" id="UP000501346">
    <property type="component" value="Chromosome SeXVI"/>
</dbReference>
<comment type="similarity">
    <text evidence="1">Belongs to the SEN54 family.</text>
</comment>
<feature type="compositionally biased region" description="Acidic residues" evidence="3">
    <location>
        <begin position="16"/>
        <end position="29"/>
    </location>
</feature>
<evidence type="ECO:0000256" key="1">
    <source>
        <dbReference type="ARBA" id="ARBA00005736"/>
    </source>
</evidence>
<dbReference type="PANTHER" id="PTHR21027:SF1">
    <property type="entry name" value="TRNA-SPLICING ENDONUCLEASE SUBUNIT SEN54"/>
    <property type="match status" value="1"/>
</dbReference>
<dbReference type="AlphaFoldDB" id="A0A6C1EGC3"/>
<evidence type="ECO:0000256" key="2">
    <source>
        <dbReference type="ARBA" id="ARBA00022694"/>
    </source>
</evidence>
<sequence>MQLSEKKNGQQGTIDPELDDEEEEEEEIYQDWSQVASLVNKNAALSLPRRGEKDYEPDGTDLQEVLLYRARKAMFDTISDSIRGTTVKSQVKGYYVPHRHQAVLPKPKGSFMQTMGRADNSGELWLEFHEFVYLAERGTILPYYKLQSGSKHESSDYDVEIMLSMEDLYSLFSTQHEMDEYFVFAHLKRLGFIPKQCRQDMGVTTSYYPSSTRQNNLHIISSRFFSLFKIQQISLFSGFFYRKWNFFFLKYRTSPQLYQGLNRLIRSVTVPKTRDELWYSRFRRQQERGKIEVPLTFNVWKPCANFKKKNPGLPDFQIIVYNKNDKSQHFPTCKELRSIFASLDYKFEFLNEVKDDLDWDANSYVEGISRSQYNTKTASKSRNEKNTLPSKSLTKFDSQKETVKPNSKKKSKTYPPHIQQKRRLKAGYRSFILAIMDNGLISFVKMSEADFGSENVWYTPSSQSKPERKVNGGKAIKKATLNKT</sequence>
<reference evidence="5 6" key="1">
    <citation type="journal article" date="2019" name="BMC Genomics">
        <title>Chromosome level assembly and comparative genome analysis confirm lager-brewing yeasts originated from a single hybridization.</title>
        <authorList>
            <person name="Salazar A.N."/>
            <person name="Gorter de Vries A.R."/>
            <person name="van den Broek M."/>
            <person name="Brouwers N."/>
            <person name="de la Torre Cortes P."/>
            <person name="Kuijpers N.G.A."/>
            <person name="Daran J.G."/>
            <person name="Abeel T."/>
        </authorList>
    </citation>
    <scope>NUCLEOTIDE SEQUENCE [LARGE SCALE GENOMIC DNA]</scope>
    <source>
        <strain evidence="5 6">CBS 1483</strain>
    </source>
</reference>
<dbReference type="Pfam" id="PF12928">
    <property type="entry name" value="tRNA_int_end_N2"/>
    <property type="match status" value="1"/>
</dbReference>
<name>A0A6C1EGC3_SACPS</name>
<dbReference type="InterPro" id="IPR024336">
    <property type="entry name" value="tRNA_splic_suSen54_N"/>
</dbReference>
<gene>
    <name evidence="5" type="primary">SEN54_2</name>
    <name evidence="5" type="ORF">GRS66_011063</name>
</gene>
<feature type="domain" description="tRNA-splicing endonuclease subunit Sen54 N-terminal" evidence="4">
    <location>
        <begin position="75"/>
        <end position="144"/>
    </location>
</feature>
<dbReference type="PANTHER" id="PTHR21027">
    <property type="entry name" value="TRNA-SPLICING ENDONUCLEASE SUBUNIT SEN54"/>
    <property type="match status" value="1"/>
</dbReference>
<evidence type="ECO:0000259" key="4">
    <source>
        <dbReference type="Pfam" id="PF12928"/>
    </source>
</evidence>
<proteinExistence type="inferred from homology"/>
<organism evidence="5 6">
    <name type="scientific">Saccharomyces pastorianus</name>
    <name type="common">Lager yeast</name>
    <name type="synonym">Saccharomyces cerevisiae x Saccharomyces eubayanus</name>
    <dbReference type="NCBI Taxonomy" id="27292"/>
    <lineage>
        <taxon>Eukaryota</taxon>
        <taxon>Fungi</taxon>
        <taxon>Dikarya</taxon>
        <taxon>Ascomycota</taxon>
        <taxon>Saccharomycotina</taxon>
        <taxon>Saccharomycetes</taxon>
        <taxon>Saccharomycetales</taxon>
        <taxon>Saccharomycetaceae</taxon>
        <taxon>Saccharomyces</taxon>
    </lineage>
</organism>
<keyword evidence="2" id="KW-0819">tRNA processing</keyword>
<feature type="region of interest" description="Disordered" evidence="3">
    <location>
        <begin position="373"/>
        <end position="419"/>
    </location>
</feature>
<protein>
    <submittedName>
        <fullName evidence="5">tRNA-splicing endonuclease subunit sen54</fullName>
    </submittedName>
</protein>
<evidence type="ECO:0000313" key="6">
    <source>
        <dbReference type="Proteomes" id="UP000501346"/>
    </source>
</evidence>
<dbReference type="InterPro" id="IPR024337">
    <property type="entry name" value="tRNA_splic_suSen54"/>
</dbReference>
<feature type="compositionally biased region" description="Polar residues" evidence="3">
    <location>
        <begin position="373"/>
        <end position="396"/>
    </location>
</feature>
<dbReference type="OrthoDB" id="408683at2759"/>
<feature type="region of interest" description="Disordered" evidence="3">
    <location>
        <begin position="459"/>
        <end position="484"/>
    </location>
</feature>
<keyword evidence="5" id="KW-0255">Endonuclease</keyword>